<organism evidence="2 3">
    <name type="scientific">Salicibibacter halophilus</name>
    <dbReference type="NCBI Taxonomy" id="2502791"/>
    <lineage>
        <taxon>Bacteria</taxon>
        <taxon>Bacillati</taxon>
        <taxon>Bacillota</taxon>
        <taxon>Bacilli</taxon>
        <taxon>Bacillales</taxon>
        <taxon>Bacillaceae</taxon>
        <taxon>Salicibibacter</taxon>
    </lineage>
</organism>
<dbReference type="Pfam" id="PF13452">
    <property type="entry name" value="FAS1_DH_region"/>
    <property type="match status" value="1"/>
</dbReference>
<dbReference type="EMBL" id="CP035485">
    <property type="protein sequence ID" value="QDI90499.1"/>
    <property type="molecule type" value="Genomic_DNA"/>
</dbReference>
<dbReference type="Proteomes" id="UP000319756">
    <property type="component" value="Chromosome"/>
</dbReference>
<sequence>MLEHMIGKHSDKVRNTIERGAMRKFAEAINDAQPIFVDEKAGQASRYGKNVAPPTFPIVLDYGEIPEFALENKGLIHGEQIYHYERPLFVGEDIHCWAVVKDYKEKAGKSGTMGIVTLESNGEDSNGKRVFRAEQVIIITEAVRKGMEA</sequence>
<dbReference type="SUPFAM" id="SSF54637">
    <property type="entry name" value="Thioesterase/thiol ester dehydrase-isomerase"/>
    <property type="match status" value="1"/>
</dbReference>
<dbReference type="RefSeq" id="WP_142087663.1">
    <property type="nucleotide sequence ID" value="NZ_CP035485.1"/>
</dbReference>
<dbReference type="InterPro" id="IPR029069">
    <property type="entry name" value="HotDog_dom_sf"/>
</dbReference>
<evidence type="ECO:0000313" key="2">
    <source>
        <dbReference type="EMBL" id="QDI90499.1"/>
    </source>
</evidence>
<dbReference type="OrthoDB" id="160199at2"/>
<name>A0A514LF78_9BACI</name>
<dbReference type="Gene3D" id="3.10.129.10">
    <property type="entry name" value="Hotdog Thioesterase"/>
    <property type="match status" value="1"/>
</dbReference>
<dbReference type="PIRSF" id="PIRSF018072">
    <property type="entry name" value="UCP018072"/>
    <property type="match status" value="1"/>
</dbReference>
<feature type="domain" description="FAS1-like dehydratase" evidence="1">
    <location>
        <begin position="5"/>
        <end position="131"/>
    </location>
</feature>
<keyword evidence="3" id="KW-1185">Reference proteome</keyword>
<protein>
    <submittedName>
        <fullName evidence="2">MaoC family dehydratase</fullName>
    </submittedName>
</protein>
<gene>
    <name evidence="2" type="ORF">EPH95_04310</name>
</gene>
<reference evidence="3" key="1">
    <citation type="submission" date="2019-01" db="EMBL/GenBank/DDBJ databases">
        <title>Genomic analysis of Salicibibacter sp. NKC3-5.</title>
        <authorList>
            <person name="Oh Y.J."/>
        </authorList>
    </citation>
    <scope>NUCLEOTIDE SEQUENCE [LARGE SCALE GENOMIC DNA]</scope>
    <source>
        <strain evidence="3">NKC3-5</strain>
    </source>
</reference>
<dbReference type="CDD" id="cd03441">
    <property type="entry name" value="R_hydratase_like"/>
    <property type="match status" value="1"/>
</dbReference>
<dbReference type="AlphaFoldDB" id="A0A514LF78"/>
<dbReference type="KEGG" id="sale:EPH95_04310"/>
<proteinExistence type="predicted"/>
<evidence type="ECO:0000259" key="1">
    <source>
        <dbReference type="Pfam" id="PF13452"/>
    </source>
</evidence>
<accession>A0A514LF78</accession>
<dbReference type="InterPro" id="IPR039569">
    <property type="entry name" value="FAS1-like_DH_region"/>
</dbReference>
<dbReference type="InterPro" id="IPR016709">
    <property type="entry name" value="HadA-like"/>
</dbReference>
<evidence type="ECO:0000313" key="3">
    <source>
        <dbReference type="Proteomes" id="UP000319756"/>
    </source>
</evidence>